<feature type="domain" description="Bacterial Ig-like" evidence="2">
    <location>
        <begin position="49"/>
        <end position="151"/>
    </location>
</feature>
<feature type="domain" description="Bacterial Ig-like" evidence="2">
    <location>
        <begin position="171"/>
        <end position="273"/>
    </location>
</feature>
<dbReference type="InterPro" id="IPR046878">
    <property type="entry name" value="Big_14"/>
</dbReference>
<dbReference type="EMBL" id="FLUM01000003">
    <property type="protein sequence ID" value="SBW07534.1"/>
    <property type="molecule type" value="Genomic_DNA"/>
</dbReference>
<feature type="signal peptide" evidence="1">
    <location>
        <begin position="1"/>
        <end position="21"/>
    </location>
</feature>
<keyword evidence="1" id="KW-0732">Signal</keyword>
<reference evidence="3" key="1">
    <citation type="submission" date="2016-04" db="EMBL/GenBank/DDBJ databases">
        <authorList>
            <person name="Evans L.H."/>
            <person name="Alamgir A."/>
            <person name="Owens N."/>
            <person name="Weber N.D."/>
            <person name="Virtaneva K."/>
            <person name="Barbian K."/>
            <person name="Babar A."/>
            <person name="Rosenke K."/>
        </authorList>
    </citation>
    <scope>NUCLEOTIDE SEQUENCE</scope>
    <source>
        <strain evidence="3">86-1</strain>
    </source>
</reference>
<dbReference type="RefSeq" id="WP_296944770.1">
    <property type="nucleotide sequence ID" value="NZ_LT599032.1"/>
</dbReference>
<sequence length="277" mass="31566">MKKIILNLTPAIFFLSILLLSGNSCNRAAQKERGEGGEAVSSVTHIPFTMVVLPDTYTLGDEKIHGLITNNTDNEATFGERNSFEYYKNNSWSEVRFSSENALVIHDIAYLLQPHKDAGFDAYLWNEFFDYIPGKYRIKKEITTILTAEFTITQADSINANINTLHSDGDFTMTVSPAACNSNTDSLTVIIINNSQMEIAPLNHYYIERYGEMGWERCYYPSYTKFLWTTHTLSNNASKTYKIPLFTPENIQIFNPGRYRLCKYAEITLSAEFNISD</sequence>
<evidence type="ECO:0000256" key="1">
    <source>
        <dbReference type="SAM" id="SignalP"/>
    </source>
</evidence>
<feature type="chain" id="PRO_5013369971" description="Bacterial Ig-like domain-containing protein" evidence="1">
    <location>
        <begin position="22"/>
        <end position="277"/>
    </location>
</feature>
<dbReference type="Pfam" id="PF20251">
    <property type="entry name" value="Big_14"/>
    <property type="match status" value="2"/>
</dbReference>
<gene>
    <name evidence="3" type="ORF">KL86DYS1_31692</name>
</gene>
<name>A0A212K739_9BACT</name>
<accession>A0A212K739</accession>
<dbReference type="AlphaFoldDB" id="A0A212K739"/>
<evidence type="ECO:0000313" key="3">
    <source>
        <dbReference type="EMBL" id="SBW07534.1"/>
    </source>
</evidence>
<organism evidence="3">
    <name type="scientific">uncultured Dysgonomonas sp</name>
    <dbReference type="NCBI Taxonomy" id="206096"/>
    <lineage>
        <taxon>Bacteria</taxon>
        <taxon>Pseudomonadati</taxon>
        <taxon>Bacteroidota</taxon>
        <taxon>Bacteroidia</taxon>
        <taxon>Bacteroidales</taxon>
        <taxon>Dysgonomonadaceae</taxon>
        <taxon>Dysgonomonas</taxon>
        <taxon>environmental samples</taxon>
    </lineage>
</organism>
<evidence type="ECO:0000259" key="2">
    <source>
        <dbReference type="Pfam" id="PF20251"/>
    </source>
</evidence>
<proteinExistence type="predicted"/>
<protein>
    <recommendedName>
        <fullName evidence="2">Bacterial Ig-like domain-containing protein</fullName>
    </recommendedName>
</protein>